<dbReference type="PANTHER" id="PTHR41339">
    <property type="entry name" value="LIPL48"/>
    <property type="match status" value="1"/>
</dbReference>
<reference evidence="3 4" key="1">
    <citation type="journal article" date="2013" name="Sci. Rep.">
        <title>Extraordinary expansion of a Sorangium cellulosum genome from an alkaline milieu.</title>
        <authorList>
            <person name="Han K."/>
            <person name="Li Z.F."/>
            <person name="Peng R."/>
            <person name="Zhu L.P."/>
            <person name="Zhou T."/>
            <person name="Wang L.G."/>
            <person name="Li S.G."/>
            <person name="Zhang X.B."/>
            <person name="Hu W."/>
            <person name="Wu Z.H."/>
            <person name="Qin N."/>
            <person name="Li Y.Z."/>
        </authorList>
    </citation>
    <scope>NUCLEOTIDE SEQUENCE [LARGE SCALE GENOMIC DNA]</scope>
    <source>
        <strain evidence="3 4">So0157-2</strain>
    </source>
</reference>
<organism evidence="3 4">
    <name type="scientific">Sorangium cellulosum So0157-2</name>
    <dbReference type="NCBI Taxonomy" id="1254432"/>
    <lineage>
        <taxon>Bacteria</taxon>
        <taxon>Pseudomonadati</taxon>
        <taxon>Myxococcota</taxon>
        <taxon>Polyangia</taxon>
        <taxon>Polyangiales</taxon>
        <taxon>Polyangiaceae</taxon>
        <taxon>Sorangium</taxon>
    </lineage>
</organism>
<evidence type="ECO:0000313" key="4">
    <source>
        <dbReference type="Proteomes" id="UP000014803"/>
    </source>
</evidence>
<keyword evidence="2" id="KW-0732">Signal</keyword>
<dbReference type="KEGG" id="scu:SCE1572_14915"/>
<dbReference type="InterPro" id="IPR011050">
    <property type="entry name" value="Pectin_lyase_fold/virulence"/>
</dbReference>
<protein>
    <recommendedName>
        <fullName evidence="5">Lipoprotein</fullName>
    </recommendedName>
</protein>
<dbReference type="PANTHER" id="PTHR41339:SF1">
    <property type="entry name" value="SECRETED PROTEIN"/>
    <property type="match status" value="1"/>
</dbReference>
<dbReference type="PROSITE" id="PS51257">
    <property type="entry name" value="PROKAR_LIPOPROTEIN"/>
    <property type="match status" value="1"/>
</dbReference>
<dbReference type="RefSeq" id="WP_020734945.1">
    <property type="nucleotide sequence ID" value="NC_021658.1"/>
</dbReference>
<accession>S4XT27</accession>
<name>S4XT27_SORCE</name>
<dbReference type="PATRIC" id="fig|1254432.3.peg.3359"/>
<feature type="region of interest" description="Disordered" evidence="1">
    <location>
        <begin position="29"/>
        <end position="60"/>
    </location>
</feature>
<dbReference type="AlphaFoldDB" id="S4XT27"/>
<evidence type="ECO:0000313" key="3">
    <source>
        <dbReference type="EMBL" id="AGP35699.1"/>
    </source>
</evidence>
<sequence>MRPAGPVRVLAMAAALLGAAGCDVVFGIRPGQPRPSSDGSTGGHGGTGDGGTGGQGELEVEGPIASDTTWTPSRPPRLRAPVVVEAGATLTIEPGTTVVADAGSLLAVKPGARIVANGTREAPIVLTSSRSPRSPGDWGGLVLCGKARINAPEGRAMSDSSPRSLGLLCGGEDDDDDSGQLSYLRIEFAGEDVREGEPSAGIELIGVGRRTSIHHVQMVNVMDDGVYVLGGTAEMKHILVVGGNDDSFDWDSGWRGKGQFLAGLRTAIDFHGSGIEADDRGEEPGLDPALASSPTLYNVTLLGNPDASSDGAGVELERGTRGQLHNVLVADFSNVGIKVVDPETAANIGSGALDMTHSILANETDFADVSADPEEYDYDEEAWIMSADPDRSNQRVPSSDLGIRSRWWLALDLSLDPGSPGLQGAAQPPKDDPFFDATAIFIGACGETCPDFEGWTAFPIE</sequence>
<dbReference type="STRING" id="1254432.SCE1572_14915"/>
<dbReference type="HOGENOM" id="CLU_034925_0_0_7"/>
<dbReference type="OrthoDB" id="237393at2"/>
<dbReference type="Proteomes" id="UP000014803">
    <property type="component" value="Chromosome"/>
</dbReference>
<gene>
    <name evidence="3" type="ORF">SCE1572_14915</name>
</gene>
<feature type="signal peptide" evidence="2">
    <location>
        <begin position="1"/>
        <end position="19"/>
    </location>
</feature>
<feature type="compositionally biased region" description="Gly residues" evidence="1">
    <location>
        <begin position="40"/>
        <end position="56"/>
    </location>
</feature>
<proteinExistence type="predicted"/>
<evidence type="ECO:0008006" key="5">
    <source>
        <dbReference type="Google" id="ProtNLM"/>
    </source>
</evidence>
<feature type="chain" id="PRO_5004525706" description="Lipoprotein" evidence="2">
    <location>
        <begin position="20"/>
        <end position="461"/>
    </location>
</feature>
<evidence type="ECO:0000256" key="1">
    <source>
        <dbReference type="SAM" id="MobiDB-lite"/>
    </source>
</evidence>
<dbReference type="SUPFAM" id="SSF51126">
    <property type="entry name" value="Pectin lyase-like"/>
    <property type="match status" value="1"/>
</dbReference>
<evidence type="ECO:0000256" key="2">
    <source>
        <dbReference type="SAM" id="SignalP"/>
    </source>
</evidence>
<dbReference type="EMBL" id="CP003969">
    <property type="protein sequence ID" value="AGP35699.1"/>
    <property type="molecule type" value="Genomic_DNA"/>
</dbReference>
<dbReference type="eggNOG" id="COG5492">
    <property type="taxonomic scope" value="Bacteria"/>
</dbReference>